<feature type="region of interest" description="Disordered" evidence="6">
    <location>
        <begin position="1"/>
        <end position="23"/>
    </location>
</feature>
<feature type="compositionally biased region" description="Polar residues" evidence="6">
    <location>
        <begin position="12"/>
        <end position="23"/>
    </location>
</feature>
<reference evidence="9 10" key="1">
    <citation type="submission" date="2017-02" db="EMBL/GenBank/DDBJ databases">
        <authorList>
            <person name="Peterson S.W."/>
        </authorList>
    </citation>
    <scope>NUCLEOTIDE SEQUENCE [LARGE SCALE GENOMIC DNA]</scope>
    <source>
        <strain evidence="9">Psychrobacter_piechaudii</strain>
    </source>
</reference>
<feature type="domain" description="RDD" evidence="8">
    <location>
        <begin position="41"/>
        <end position="201"/>
    </location>
</feature>
<keyword evidence="3 7" id="KW-0812">Transmembrane</keyword>
<evidence type="ECO:0000256" key="1">
    <source>
        <dbReference type="ARBA" id="ARBA00004651"/>
    </source>
</evidence>
<organism evidence="9 10">
    <name type="scientific">Psychrobacter piechaudii</name>
    <dbReference type="NCBI Taxonomy" id="1945521"/>
    <lineage>
        <taxon>Bacteria</taxon>
        <taxon>Pseudomonadati</taxon>
        <taxon>Pseudomonadota</taxon>
        <taxon>Gammaproteobacteria</taxon>
        <taxon>Moraxellales</taxon>
        <taxon>Moraxellaceae</taxon>
        <taxon>Psychrobacter</taxon>
    </lineage>
</organism>
<keyword evidence="10" id="KW-1185">Reference proteome</keyword>
<dbReference type="Proteomes" id="UP000188357">
    <property type="component" value="Unassembled WGS sequence"/>
</dbReference>
<feature type="transmembrane region" description="Helical" evidence="7">
    <location>
        <begin position="170"/>
        <end position="188"/>
    </location>
</feature>
<comment type="subcellular location">
    <subcellularLocation>
        <location evidence="1">Cell membrane</location>
        <topology evidence="1">Multi-pass membrane protein</topology>
    </subcellularLocation>
</comment>
<evidence type="ECO:0000313" key="9">
    <source>
        <dbReference type="EMBL" id="SJM71073.1"/>
    </source>
</evidence>
<dbReference type="AlphaFoldDB" id="A0A1R4GSS9"/>
<sequence>MSKQRTPKLSRRPQTAAANSTEQLRPTGIEGVSISGEPEIAKASTRVIAIVYDGMLILALLFLVGTVLTVIGTMMTMETGVTSDQAQTLPRWYQNLVLTPAFILTLIGFYGLFWRRAGQTLGMQTWRLKTVDDNGQLLTWGNTIKRILAACLVPVICGAIGYAFHGSRSVMLLSAFFGLMFNYVFCLFNRGGLAVHDMLSGTVTLKMPKIHHEGLIKSLRSKKNKDE</sequence>
<evidence type="ECO:0000256" key="5">
    <source>
        <dbReference type="ARBA" id="ARBA00023136"/>
    </source>
</evidence>
<feature type="transmembrane region" description="Helical" evidence="7">
    <location>
        <begin position="92"/>
        <end position="113"/>
    </location>
</feature>
<dbReference type="OrthoDB" id="9793824at2"/>
<dbReference type="RefSeq" id="WP_077450905.1">
    <property type="nucleotide sequence ID" value="NZ_FUGE01000121.1"/>
</dbReference>
<feature type="transmembrane region" description="Helical" evidence="7">
    <location>
        <begin position="147"/>
        <end position="164"/>
    </location>
</feature>
<name>A0A1R4GSS9_9GAMM</name>
<dbReference type="EMBL" id="FUGE01000121">
    <property type="protein sequence ID" value="SJM71073.1"/>
    <property type="molecule type" value="Genomic_DNA"/>
</dbReference>
<evidence type="ECO:0000313" key="10">
    <source>
        <dbReference type="Proteomes" id="UP000188357"/>
    </source>
</evidence>
<proteinExistence type="predicted"/>
<gene>
    <name evidence="9" type="ORF">A1232T_01132</name>
</gene>
<evidence type="ECO:0000256" key="2">
    <source>
        <dbReference type="ARBA" id="ARBA00022475"/>
    </source>
</evidence>
<dbReference type="STRING" id="1945521.A1232T_01132"/>
<accession>A0A1R4GSS9</accession>
<feature type="transmembrane region" description="Helical" evidence="7">
    <location>
        <begin position="50"/>
        <end position="72"/>
    </location>
</feature>
<dbReference type="InterPro" id="IPR010432">
    <property type="entry name" value="RDD"/>
</dbReference>
<feature type="compositionally biased region" description="Basic residues" evidence="6">
    <location>
        <begin position="1"/>
        <end position="11"/>
    </location>
</feature>
<evidence type="ECO:0000259" key="8">
    <source>
        <dbReference type="Pfam" id="PF06271"/>
    </source>
</evidence>
<keyword evidence="2" id="KW-1003">Cell membrane</keyword>
<evidence type="ECO:0000256" key="3">
    <source>
        <dbReference type="ARBA" id="ARBA00022692"/>
    </source>
</evidence>
<dbReference type="Pfam" id="PF06271">
    <property type="entry name" value="RDD"/>
    <property type="match status" value="1"/>
</dbReference>
<protein>
    <submittedName>
        <fullName evidence="9">RDD family protein</fullName>
    </submittedName>
</protein>
<dbReference type="PANTHER" id="PTHR36115:SF10">
    <property type="entry name" value="RDD DOMAIN-CONTAINING PROTEIN"/>
    <property type="match status" value="1"/>
</dbReference>
<dbReference type="GO" id="GO:0005886">
    <property type="term" value="C:plasma membrane"/>
    <property type="evidence" value="ECO:0007669"/>
    <property type="project" value="UniProtKB-SubCell"/>
</dbReference>
<keyword evidence="5 7" id="KW-0472">Membrane</keyword>
<evidence type="ECO:0000256" key="6">
    <source>
        <dbReference type="SAM" id="MobiDB-lite"/>
    </source>
</evidence>
<dbReference type="PANTHER" id="PTHR36115">
    <property type="entry name" value="PROLINE-RICH ANTIGEN HOMOLOG-RELATED"/>
    <property type="match status" value="1"/>
</dbReference>
<keyword evidence="4 7" id="KW-1133">Transmembrane helix</keyword>
<evidence type="ECO:0000256" key="7">
    <source>
        <dbReference type="SAM" id="Phobius"/>
    </source>
</evidence>
<evidence type="ECO:0000256" key="4">
    <source>
        <dbReference type="ARBA" id="ARBA00022989"/>
    </source>
</evidence>
<dbReference type="InterPro" id="IPR051791">
    <property type="entry name" value="Pra-immunoreactive"/>
</dbReference>